<reference evidence="8" key="1">
    <citation type="journal article" date="2023" name="Plant J.">
        <title>Genome sequences and population genomics provide insights into the demographic history, inbreeding, and mutation load of two 'living fossil' tree species of Dipteronia.</title>
        <authorList>
            <person name="Feng Y."/>
            <person name="Comes H.P."/>
            <person name="Chen J."/>
            <person name="Zhu S."/>
            <person name="Lu R."/>
            <person name="Zhang X."/>
            <person name="Li P."/>
            <person name="Qiu J."/>
            <person name="Olsen K.M."/>
            <person name="Qiu Y."/>
        </authorList>
    </citation>
    <scope>NUCLEOTIDE SEQUENCE</scope>
    <source>
        <strain evidence="8">KIB01</strain>
    </source>
</reference>
<dbReference type="Pfam" id="PF10551">
    <property type="entry name" value="MULE"/>
    <property type="match status" value="1"/>
</dbReference>
<evidence type="ECO:0000256" key="3">
    <source>
        <dbReference type="ARBA" id="ARBA00022771"/>
    </source>
</evidence>
<feature type="domain" description="SWIM-type" evidence="7">
    <location>
        <begin position="311"/>
        <end position="347"/>
    </location>
</feature>
<dbReference type="GO" id="GO:0008270">
    <property type="term" value="F:zinc ion binding"/>
    <property type="evidence" value="ECO:0007669"/>
    <property type="project" value="UniProtKB-UniRule"/>
</dbReference>
<gene>
    <name evidence="8" type="ORF">Ddye_023214</name>
</gene>
<evidence type="ECO:0000256" key="2">
    <source>
        <dbReference type="ARBA" id="ARBA00022723"/>
    </source>
</evidence>
<dbReference type="PROSITE" id="PS50966">
    <property type="entry name" value="ZF_SWIM"/>
    <property type="match status" value="1"/>
</dbReference>
<keyword evidence="4 6" id="KW-0862">Zinc</keyword>
<comment type="subcellular location">
    <subcellularLocation>
        <location evidence="6">Nucleus</location>
    </subcellularLocation>
</comment>
<proteinExistence type="inferred from homology"/>
<accession>A0AAD9TT41</accession>
<dbReference type="Proteomes" id="UP001280121">
    <property type="component" value="Unassembled WGS sequence"/>
</dbReference>
<dbReference type="SMART" id="SM00575">
    <property type="entry name" value="ZnF_PMZ"/>
    <property type="match status" value="1"/>
</dbReference>
<evidence type="ECO:0000256" key="4">
    <source>
        <dbReference type="ARBA" id="ARBA00022833"/>
    </source>
</evidence>
<dbReference type="GO" id="GO:0006355">
    <property type="term" value="P:regulation of DNA-templated transcription"/>
    <property type="evidence" value="ECO:0007669"/>
    <property type="project" value="UniProtKB-UniRule"/>
</dbReference>
<comment type="similarity">
    <text evidence="1 6">Belongs to the FHY3/FAR1 family.</text>
</comment>
<dbReference type="AlphaFoldDB" id="A0AAD9TT41"/>
<evidence type="ECO:0000313" key="8">
    <source>
        <dbReference type="EMBL" id="KAK2641451.1"/>
    </source>
</evidence>
<name>A0AAD9TT41_9ROSI</name>
<sequence>MDMKVVEAKDLEDPSSIVEVLNEGEVGNMYNGEEKVKLEVGGHDNLPFLEKDCRNYIDKITRLRLGEGGATAIQNYFLKMQDCAPKSIITNQDKAMKNAIEVVFPSTRHMWCLWHIMKKLPEKLRGYEEYEKMKFILKNIVYESITLAVFEERWSMFLEIFHVSSNEWLNGLYVERQLWVPAFVKDIFWVGMSTTQRSESMHAFFDGYINSKTTLKQFVEQYENALRDKVEKERHTDFNSLNTQIPCITNYAIEKQFQAVYTNTKFREFQQEVTGKLYCEVSLSPNNILSGDFFVKEYVHFGEDKHRSVDFIVHLNEVNCEVNCNCRLFESKGILYQHAIAVLIRHGIFCVPDKYILRHWRKDVKRCHTKVKISYDNWDVKPEGQRFDKLCNSFYEVADLATNNEETFCMVMEAIDCLKVKLTLDGSGCGSGQCCANLIKDSVGNEDLNNTSNEKRNILTPRVVRSKGRPPYKRKQSKVEQIIR</sequence>
<dbReference type="EMBL" id="JANJYI010000007">
    <property type="protein sequence ID" value="KAK2641451.1"/>
    <property type="molecule type" value="Genomic_DNA"/>
</dbReference>
<dbReference type="InterPro" id="IPR031052">
    <property type="entry name" value="FHY3/FAR1"/>
</dbReference>
<protein>
    <recommendedName>
        <fullName evidence="6">Protein FAR1-RELATED SEQUENCE</fullName>
    </recommendedName>
</protein>
<organism evidence="8 9">
    <name type="scientific">Dipteronia dyeriana</name>
    <dbReference type="NCBI Taxonomy" id="168575"/>
    <lineage>
        <taxon>Eukaryota</taxon>
        <taxon>Viridiplantae</taxon>
        <taxon>Streptophyta</taxon>
        <taxon>Embryophyta</taxon>
        <taxon>Tracheophyta</taxon>
        <taxon>Spermatophyta</taxon>
        <taxon>Magnoliopsida</taxon>
        <taxon>eudicotyledons</taxon>
        <taxon>Gunneridae</taxon>
        <taxon>Pentapetalae</taxon>
        <taxon>rosids</taxon>
        <taxon>malvids</taxon>
        <taxon>Sapindales</taxon>
        <taxon>Sapindaceae</taxon>
        <taxon>Hippocastanoideae</taxon>
        <taxon>Acereae</taxon>
        <taxon>Dipteronia</taxon>
    </lineage>
</organism>
<evidence type="ECO:0000256" key="1">
    <source>
        <dbReference type="ARBA" id="ARBA00005889"/>
    </source>
</evidence>
<dbReference type="GO" id="GO:0005634">
    <property type="term" value="C:nucleus"/>
    <property type="evidence" value="ECO:0007669"/>
    <property type="project" value="UniProtKB-SubCell"/>
</dbReference>
<comment type="caution">
    <text evidence="8">The sequence shown here is derived from an EMBL/GenBank/DDBJ whole genome shotgun (WGS) entry which is preliminary data.</text>
</comment>
<keyword evidence="9" id="KW-1185">Reference proteome</keyword>
<evidence type="ECO:0000256" key="5">
    <source>
        <dbReference type="PROSITE-ProRule" id="PRU00325"/>
    </source>
</evidence>
<dbReference type="InterPro" id="IPR007527">
    <property type="entry name" value="Znf_SWIM"/>
</dbReference>
<evidence type="ECO:0000259" key="7">
    <source>
        <dbReference type="PROSITE" id="PS50966"/>
    </source>
</evidence>
<keyword evidence="2 6" id="KW-0479">Metal-binding</keyword>
<dbReference type="PANTHER" id="PTHR31669">
    <property type="entry name" value="PROTEIN FAR1-RELATED SEQUENCE 10-RELATED"/>
    <property type="match status" value="1"/>
</dbReference>
<dbReference type="InterPro" id="IPR006564">
    <property type="entry name" value="Znf_PMZ"/>
</dbReference>
<dbReference type="InterPro" id="IPR018289">
    <property type="entry name" value="MULE_transposase_dom"/>
</dbReference>
<keyword evidence="3 5" id="KW-0863">Zinc-finger</keyword>
<comment type="function">
    <text evidence="6">Putative transcription activator involved in regulating light control of development.</text>
</comment>
<evidence type="ECO:0000313" key="9">
    <source>
        <dbReference type="Proteomes" id="UP001280121"/>
    </source>
</evidence>
<evidence type="ECO:0000256" key="6">
    <source>
        <dbReference type="RuleBase" id="RU367018"/>
    </source>
</evidence>
<keyword evidence="6" id="KW-0539">Nucleus</keyword>
<dbReference type="PANTHER" id="PTHR31669:SF283">
    <property type="entry name" value="PROTEIN FAR1-RELATED SEQUENCE"/>
    <property type="match status" value="1"/>
</dbReference>